<dbReference type="Gene3D" id="1.20.144.10">
    <property type="entry name" value="Phosphatidic acid phosphatase type 2/haloperoxidase"/>
    <property type="match status" value="1"/>
</dbReference>
<feature type="transmembrane region" description="Helical" evidence="1">
    <location>
        <begin position="140"/>
        <end position="162"/>
    </location>
</feature>
<evidence type="ECO:0000313" key="4">
    <source>
        <dbReference type="EMBL" id="POP45740.1"/>
    </source>
</evidence>
<dbReference type="SUPFAM" id="SSF48317">
    <property type="entry name" value="Acid phosphatase/Vanadium-dependent haloperoxidase"/>
    <property type="match status" value="1"/>
</dbReference>
<name>A0A2P5GL70_9ENTR</name>
<dbReference type="OrthoDB" id="5801498at2"/>
<keyword evidence="1" id="KW-0812">Transmembrane</keyword>
<comment type="caution">
    <text evidence="4">The sequence shown here is derived from an EMBL/GenBank/DDBJ whole genome shotgun (WGS) entry which is preliminary data.</text>
</comment>
<dbReference type="Pfam" id="PF14378">
    <property type="entry name" value="PAP2_3"/>
    <property type="match status" value="1"/>
</dbReference>
<evidence type="ECO:0000313" key="5">
    <source>
        <dbReference type="Proteomes" id="UP000237073"/>
    </source>
</evidence>
<evidence type="ECO:0000259" key="2">
    <source>
        <dbReference type="Pfam" id="PF14378"/>
    </source>
</evidence>
<protein>
    <recommendedName>
        <fullName evidence="2">Inositolphosphotransferase Aur1/Ipt1 domain-containing protein</fullName>
    </recommendedName>
</protein>
<feature type="transmembrane region" description="Helical" evidence="1">
    <location>
        <begin position="174"/>
        <end position="195"/>
    </location>
</feature>
<feature type="domain" description="Inositolphosphotransferase Aur1/Ipt1" evidence="2">
    <location>
        <begin position="53"/>
        <end position="190"/>
    </location>
</feature>
<dbReference type="RefSeq" id="WP_103677574.1">
    <property type="nucleotide sequence ID" value="NZ_PQGD01000016.1"/>
</dbReference>
<feature type="transmembrane region" description="Helical" evidence="1">
    <location>
        <begin position="48"/>
        <end position="71"/>
    </location>
</feature>
<accession>A0A2P5GL70</accession>
<evidence type="ECO:0000256" key="1">
    <source>
        <dbReference type="SAM" id="Phobius"/>
    </source>
</evidence>
<feature type="transmembrane region" description="Helical" evidence="1">
    <location>
        <begin position="6"/>
        <end position="27"/>
    </location>
</feature>
<evidence type="ECO:0000313" key="6">
    <source>
        <dbReference type="Proteomes" id="UP000247005"/>
    </source>
</evidence>
<dbReference type="Proteomes" id="UP000237073">
    <property type="component" value="Unassembled WGS sequence"/>
</dbReference>
<proteinExistence type="predicted"/>
<dbReference type="EMBL" id="PQGE01000018">
    <property type="protein sequence ID" value="POP42664.1"/>
    <property type="molecule type" value="Genomic_DNA"/>
</dbReference>
<dbReference type="InterPro" id="IPR036938">
    <property type="entry name" value="PAP2/HPO_sf"/>
</dbReference>
<keyword evidence="1" id="KW-0472">Membrane</keyword>
<dbReference type="Proteomes" id="UP000247005">
    <property type="component" value="Unassembled WGS sequence"/>
</dbReference>
<dbReference type="EMBL" id="PQGD01000016">
    <property type="protein sequence ID" value="POP45740.1"/>
    <property type="molecule type" value="Genomic_DNA"/>
</dbReference>
<feature type="transmembrane region" description="Helical" evidence="1">
    <location>
        <begin position="77"/>
        <end position="98"/>
    </location>
</feature>
<dbReference type="GO" id="GO:0016020">
    <property type="term" value="C:membrane"/>
    <property type="evidence" value="ECO:0007669"/>
    <property type="project" value="UniProtKB-SubCell"/>
</dbReference>
<gene>
    <name evidence="4" type="ORF">CHU32_19015</name>
    <name evidence="3" type="ORF">CHU33_18640</name>
</gene>
<sequence>MRPLDYIIHLILSGIIIVGVYQFYFFTQRHMLREAREFNSSLDEKIPFWPGWSWVYSFLYYPAILYINWIVTDEHHFIIIIFTYIILLVLQMAFFSLFPVSTPKHWRTINTGKSWSEKFLLFVQKFDDSSNCFPSMHVSVATLTALLALGTLGPWVFLFPLLIACSCTFTKQHYLLDLPAGAALGWAVYGIYGWLM</sequence>
<organism evidence="4 6">
    <name type="scientific">Superficieibacter electus</name>
    <dbReference type="NCBI Taxonomy" id="2022662"/>
    <lineage>
        <taxon>Bacteria</taxon>
        <taxon>Pseudomonadati</taxon>
        <taxon>Pseudomonadota</taxon>
        <taxon>Gammaproteobacteria</taxon>
        <taxon>Enterobacterales</taxon>
        <taxon>Enterobacteriaceae</taxon>
        <taxon>Superficieibacter</taxon>
    </lineage>
</organism>
<keyword evidence="5" id="KW-1185">Reference proteome</keyword>
<dbReference type="AlphaFoldDB" id="A0A2P5GL70"/>
<keyword evidence="1" id="KW-1133">Transmembrane helix</keyword>
<evidence type="ECO:0000313" key="3">
    <source>
        <dbReference type="EMBL" id="POP42664.1"/>
    </source>
</evidence>
<dbReference type="InterPro" id="IPR026841">
    <property type="entry name" value="Aur1/Ipt1"/>
</dbReference>
<reference evidence="5 6" key="1">
    <citation type="submission" date="2018-01" db="EMBL/GenBank/DDBJ databases">
        <title>Superficieibacter electus gen. nov., sp. nov., an extended-spectrum beta-lactamase possessing member of the Enterobacteriaceae family, isolated from intensive care unit surfaces.</title>
        <authorList>
            <person name="Potter R.F."/>
            <person name="D'Souza A.W."/>
        </authorList>
    </citation>
    <scope>NUCLEOTIDE SEQUENCE [LARGE SCALE GENOMIC DNA]</scope>
    <source>
        <strain evidence="4 6">BP-1</strain>
        <strain evidence="3 5">BP-2</strain>
    </source>
</reference>